<sequence>MRVPALVLDSAGSSAELTGWAAAVVQAPPEATYRSFDADWHSVPDAELAPVLREFVLTG</sequence>
<evidence type="ECO:0000313" key="2">
    <source>
        <dbReference type="Proteomes" id="UP000239485"/>
    </source>
</evidence>
<dbReference type="OrthoDB" id="63519at2"/>
<name>A0A2S6IT42_9ACTN</name>
<evidence type="ECO:0000313" key="1">
    <source>
        <dbReference type="EMBL" id="PPK97216.1"/>
    </source>
</evidence>
<gene>
    <name evidence="1" type="ORF">CLV92_10431</name>
</gene>
<dbReference type="EMBL" id="PTJD01000004">
    <property type="protein sequence ID" value="PPK97216.1"/>
    <property type="molecule type" value="Genomic_DNA"/>
</dbReference>
<protein>
    <submittedName>
        <fullName evidence="1">Uncharacterized protein</fullName>
    </submittedName>
</protein>
<dbReference type="AlphaFoldDB" id="A0A2S6IT42"/>
<keyword evidence="2" id="KW-1185">Reference proteome</keyword>
<organism evidence="1 2">
    <name type="scientific">Kineococcus xinjiangensis</name>
    <dbReference type="NCBI Taxonomy" id="512762"/>
    <lineage>
        <taxon>Bacteria</taxon>
        <taxon>Bacillati</taxon>
        <taxon>Actinomycetota</taxon>
        <taxon>Actinomycetes</taxon>
        <taxon>Kineosporiales</taxon>
        <taxon>Kineosporiaceae</taxon>
        <taxon>Kineococcus</taxon>
    </lineage>
</organism>
<comment type="caution">
    <text evidence="1">The sequence shown here is derived from an EMBL/GenBank/DDBJ whole genome shotgun (WGS) entry which is preliminary data.</text>
</comment>
<proteinExistence type="predicted"/>
<dbReference type="RefSeq" id="WP_104432061.1">
    <property type="nucleotide sequence ID" value="NZ_PTJD01000004.1"/>
</dbReference>
<accession>A0A2S6IT42</accession>
<dbReference type="Proteomes" id="UP000239485">
    <property type="component" value="Unassembled WGS sequence"/>
</dbReference>
<reference evidence="1 2" key="1">
    <citation type="submission" date="2018-02" db="EMBL/GenBank/DDBJ databases">
        <title>Genomic Encyclopedia of Archaeal and Bacterial Type Strains, Phase II (KMG-II): from individual species to whole genera.</title>
        <authorList>
            <person name="Goeker M."/>
        </authorList>
    </citation>
    <scope>NUCLEOTIDE SEQUENCE [LARGE SCALE GENOMIC DNA]</scope>
    <source>
        <strain evidence="1 2">DSM 22857</strain>
    </source>
</reference>